<evidence type="ECO:0000313" key="3">
    <source>
        <dbReference type="Proteomes" id="UP001597286"/>
    </source>
</evidence>
<evidence type="ECO:0000313" key="2">
    <source>
        <dbReference type="EMBL" id="MFD1811908.1"/>
    </source>
</evidence>
<comment type="caution">
    <text evidence="2">The sequence shown here is derived from an EMBL/GenBank/DDBJ whole genome shotgun (WGS) entry which is preliminary data.</text>
</comment>
<keyword evidence="1" id="KW-1133">Transmembrane helix</keyword>
<name>A0ABW4P1A5_9NOCA</name>
<reference evidence="3" key="1">
    <citation type="journal article" date="2019" name="Int. J. Syst. Evol. Microbiol.">
        <title>The Global Catalogue of Microorganisms (GCM) 10K type strain sequencing project: providing services to taxonomists for standard genome sequencing and annotation.</title>
        <authorList>
            <consortium name="The Broad Institute Genomics Platform"/>
            <consortium name="The Broad Institute Genome Sequencing Center for Infectious Disease"/>
            <person name="Wu L."/>
            <person name="Ma J."/>
        </authorList>
    </citation>
    <scope>NUCLEOTIDE SEQUENCE [LARGE SCALE GENOMIC DNA]</scope>
    <source>
        <strain evidence="3">DT72</strain>
    </source>
</reference>
<evidence type="ECO:0000256" key="1">
    <source>
        <dbReference type="SAM" id="Phobius"/>
    </source>
</evidence>
<feature type="transmembrane region" description="Helical" evidence="1">
    <location>
        <begin position="17"/>
        <end position="37"/>
    </location>
</feature>
<keyword evidence="1" id="KW-0472">Membrane</keyword>
<protein>
    <submittedName>
        <fullName evidence="2">Uncharacterized protein</fullName>
    </submittedName>
</protein>
<sequence length="59" mass="5621">MTHESETPAHDPDIARATWVIGVAAALVFGMALGVAVGDVAAPAACAPAGAIVGTPAGP</sequence>
<dbReference type="EMBL" id="JBHUFB010000008">
    <property type="protein sequence ID" value="MFD1811908.1"/>
    <property type="molecule type" value="Genomic_DNA"/>
</dbReference>
<accession>A0ABW4P1A5</accession>
<dbReference type="RefSeq" id="WP_378484439.1">
    <property type="nucleotide sequence ID" value="NZ_JBHUFB010000008.1"/>
</dbReference>
<gene>
    <name evidence="2" type="ORF">ACFSJG_06745</name>
</gene>
<proteinExistence type="predicted"/>
<keyword evidence="3" id="KW-1185">Reference proteome</keyword>
<organism evidence="2 3">
    <name type="scientific">Rhodococcus gannanensis</name>
    <dbReference type="NCBI Taxonomy" id="1960308"/>
    <lineage>
        <taxon>Bacteria</taxon>
        <taxon>Bacillati</taxon>
        <taxon>Actinomycetota</taxon>
        <taxon>Actinomycetes</taxon>
        <taxon>Mycobacteriales</taxon>
        <taxon>Nocardiaceae</taxon>
        <taxon>Rhodococcus</taxon>
    </lineage>
</organism>
<keyword evidence="1" id="KW-0812">Transmembrane</keyword>
<dbReference type="Proteomes" id="UP001597286">
    <property type="component" value="Unassembled WGS sequence"/>
</dbReference>